<protein>
    <submittedName>
        <fullName evidence="7">Heme ABC transporter ATP-binding protein</fullName>
    </submittedName>
</protein>
<keyword evidence="3 7" id="KW-0067">ATP-binding</keyword>
<dbReference type="SUPFAM" id="SSF52540">
    <property type="entry name" value="P-loop containing nucleoside triphosphate hydrolases"/>
    <property type="match status" value="1"/>
</dbReference>
<dbReference type="CDD" id="cd03214">
    <property type="entry name" value="ABC_Iron-Siderophores_B12_Hemin"/>
    <property type="match status" value="1"/>
</dbReference>
<dbReference type="Proteomes" id="UP000245429">
    <property type="component" value="Chromosome"/>
</dbReference>
<dbReference type="AlphaFoldDB" id="A0A2U8QUZ7"/>
<dbReference type="InterPro" id="IPR003593">
    <property type="entry name" value="AAA+_ATPase"/>
</dbReference>
<dbReference type="GO" id="GO:0016887">
    <property type="term" value="F:ATP hydrolysis activity"/>
    <property type="evidence" value="ECO:0007669"/>
    <property type="project" value="InterPro"/>
</dbReference>
<dbReference type="SMART" id="SM00382">
    <property type="entry name" value="AAA"/>
    <property type="match status" value="1"/>
</dbReference>
<comment type="function">
    <text evidence="5">Part of the ABC transporter complex HmuTUV involved in hemin import. Responsible for energy coupling to the transport system.</text>
</comment>
<keyword evidence="8" id="KW-1185">Reference proteome</keyword>
<name>A0A2U8QUZ7_9FLAO</name>
<gene>
    <name evidence="7" type="ORF">DI487_08360</name>
</gene>
<dbReference type="EMBL" id="CP029463">
    <property type="protein sequence ID" value="AWM13871.1"/>
    <property type="molecule type" value="Genomic_DNA"/>
</dbReference>
<sequence>MLEAEKLSYSVKNNTLLRNVTLKAERGKLIAIVGPNGAGKSTLLRLLSHEITSKGHPILFKGEKLENWSSTELPKHKAKFSQHYHHDIPLFVEDVVLMGRYPYFNSQPSLLDKEIVENKLLDLGIEHLAKKNYSQLSGGEKQRVHLARVMVQLENTVEHKLAFFDEPLNNLDILHQHRIMKNIKDFTQLNNTVMVVLHDLNIAAQYADSIVLMKQGQIAKQGHPEDVFTNDIISDVYNFPCTICRNPVTNNPLILFGN</sequence>
<feature type="domain" description="ABC transporter" evidence="6">
    <location>
        <begin position="2"/>
        <end position="240"/>
    </location>
</feature>
<evidence type="ECO:0000256" key="3">
    <source>
        <dbReference type="ARBA" id="ARBA00022840"/>
    </source>
</evidence>
<evidence type="ECO:0000256" key="1">
    <source>
        <dbReference type="ARBA" id="ARBA00022448"/>
    </source>
</evidence>
<keyword evidence="4" id="KW-1278">Translocase</keyword>
<dbReference type="PANTHER" id="PTHR42794:SF1">
    <property type="entry name" value="HEMIN IMPORT ATP-BINDING PROTEIN HMUV"/>
    <property type="match status" value="1"/>
</dbReference>
<evidence type="ECO:0000313" key="7">
    <source>
        <dbReference type="EMBL" id="AWM13871.1"/>
    </source>
</evidence>
<dbReference type="InterPro" id="IPR027417">
    <property type="entry name" value="P-loop_NTPase"/>
</dbReference>
<accession>A0A2U8QUZ7</accession>
<dbReference type="KEGG" id="fse:DI487_08360"/>
<dbReference type="Pfam" id="PF00005">
    <property type="entry name" value="ABC_tran"/>
    <property type="match status" value="1"/>
</dbReference>
<dbReference type="FunFam" id="3.40.50.300:FF:000134">
    <property type="entry name" value="Iron-enterobactin ABC transporter ATP-binding protein"/>
    <property type="match status" value="1"/>
</dbReference>
<evidence type="ECO:0000256" key="2">
    <source>
        <dbReference type="ARBA" id="ARBA00022741"/>
    </source>
</evidence>
<keyword evidence="2" id="KW-0547">Nucleotide-binding</keyword>
<keyword evidence="1" id="KW-0813">Transport</keyword>
<evidence type="ECO:0000256" key="4">
    <source>
        <dbReference type="ARBA" id="ARBA00022967"/>
    </source>
</evidence>
<dbReference type="GO" id="GO:0005524">
    <property type="term" value="F:ATP binding"/>
    <property type="evidence" value="ECO:0007669"/>
    <property type="project" value="UniProtKB-KW"/>
</dbReference>
<dbReference type="InterPro" id="IPR003439">
    <property type="entry name" value="ABC_transporter-like_ATP-bd"/>
</dbReference>
<dbReference type="PANTHER" id="PTHR42794">
    <property type="entry name" value="HEMIN IMPORT ATP-BINDING PROTEIN HMUV"/>
    <property type="match status" value="1"/>
</dbReference>
<proteinExistence type="predicted"/>
<dbReference type="Gene3D" id="3.40.50.300">
    <property type="entry name" value="P-loop containing nucleotide triphosphate hydrolases"/>
    <property type="match status" value="1"/>
</dbReference>
<dbReference type="OrthoDB" id="9806726at2"/>
<dbReference type="RefSeq" id="WP_109569238.1">
    <property type="nucleotide sequence ID" value="NZ_CP029463.1"/>
</dbReference>
<dbReference type="NCBIfam" id="NF010068">
    <property type="entry name" value="PRK13548.1"/>
    <property type="match status" value="1"/>
</dbReference>
<dbReference type="PROSITE" id="PS50893">
    <property type="entry name" value="ABC_TRANSPORTER_2"/>
    <property type="match status" value="1"/>
</dbReference>
<evidence type="ECO:0000256" key="5">
    <source>
        <dbReference type="ARBA" id="ARBA00037066"/>
    </source>
</evidence>
<evidence type="ECO:0000259" key="6">
    <source>
        <dbReference type="PROSITE" id="PS50893"/>
    </source>
</evidence>
<evidence type="ECO:0000313" key="8">
    <source>
        <dbReference type="Proteomes" id="UP000245429"/>
    </source>
</evidence>
<reference evidence="7 8" key="1">
    <citation type="submission" date="2018-05" db="EMBL/GenBank/DDBJ databases">
        <title>Flavobacterium sp. MEBiC07310.</title>
        <authorList>
            <person name="Baek K."/>
        </authorList>
    </citation>
    <scope>NUCLEOTIDE SEQUENCE [LARGE SCALE GENOMIC DNA]</scope>
    <source>
        <strain evidence="7 8">MEBiC07310</strain>
    </source>
</reference>
<organism evidence="7 8">
    <name type="scientific">Flavobacterium sediminis</name>
    <dbReference type="NCBI Taxonomy" id="2201181"/>
    <lineage>
        <taxon>Bacteria</taxon>
        <taxon>Pseudomonadati</taxon>
        <taxon>Bacteroidota</taxon>
        <taxon>Flavobacteriia</taxon>
        <taxon>Flavobacteriales</taxon>
        <taxon>Flavobacteriaceae</taxon>
        <taxon>Flavobacterium</taxon>
    </lineage>
</organism>